<accession>A0A1F7X1Q3</accession>
<evidence type="ECO:0000313" key="2">
    <source>
        <dbReference type="EMBL" id="OGM09024.1"/>
    </source>
</evidence>
<dbReference type="SUPFAM" id="SSF51366">
    <property type="entry name" value="Ribulose-phoshate binding barrel"/>
    <property type="match status" value="1"/>
</dbReference>
<name>A0A1F7X1Q3_9BACT</name>
<dbReference type="Pfam" id="PF03437">
    <property type="entry name" value="BtpA"/>
    <property type="match status" value="1"/>
</dbReference>
<organism evidence="2 3">
    <name type="scientific">Candidatus Woesebacteria bacterium RBG_13_36_22</name>
    <dbReference type="NCBI Taxonomy" id="1802478"/>
    <lineage>
        <taxon>Bacteria</taxon>
        <taxon>Candidatus Woeseibacteriota</taxon>
    </lineage>
</organism>
<comment type="caution">
    <text evidence="2">The sequence shown here is derived from an EMBL/GenBank/DDBJ whole genome shotgun (WGS) entry which is preliminary data.</text>
</comment>
<reference evidence="2 3" key="1">
    <citation type="journal article" date="2016" name="Nat. Commun.">
        <title>Thousands of microbial genomes shed light on interconnected biogeochemical processes in an aquifer system.</title>
        <authorList>
            <person name="Anantharaman K."/>
            <person name="Brown C.T."/>
            <person name="Hug L.A."/>
            <person name="Sharon I."/>
            <person name="Castelle C.J."/>
            <person name="Probst A.J."/>
            <person name="Thomas B.C."/>
            <person name="Singh A."/>
            <person name="Wilkins M.J."/>
            <person name="Karaoz U."/>
            <person name="Brodie E.L."/>
            <person name="Williams K.H."/>
            <person name="Hubbard S.S."/>
            <person name="Banfield J.F."/>
        </authorList>
    </citation>
    <scope>NUCLEOTIDE SEQUENCE [LARGE SCALE GENOMIC DNA]</scope>
</reference>
<proteinExistence type="inferred from homology"/>
<evidence type="ECO:0000313" key="3">
    <source>
        <dbReference type="Proteomes" id="UP000176939"/>
    </source>
</evidence>
<dbReference type="InterPro" id="IPR011060">
    <property type="entry name" value="RibuloseP-bd_barrel"/>
</dbReference>
<evidence type="ECO:0000256" key="1">
    <source>
        <dbReference type="ARBA" id="ARBA00006007"/>
    </source>
</evidence>
<dbReference type="Proteomes" id="UP000176939">
    <property type="component" value="Unassembled WGS sequence"/>
</dbReference>
<dbReference type="AlphaFoldDB" id="A0A1F7X1Q3"/>
<dbReference type="NCBIfam" id="TIGR00259">
    <property type="entry name" value="thylakoid_BtpA"/>
    <property type="match status" value="1"/>
</dbReference>
<protein>
    <recommendedName>
        <fullName evidence="4">Photosystem I assembly BtpA</fullName>
    </recommendedName>
</protein>
<dbReference type="EMBL" id="MGFQ01000030">
    <property type="protein sequence ID" value="OGM09024.1"/>
    <property type="molecule type" value="Genomic_DNA"/>
</dbReference>
<sequence>MKLINKILPNKAIIGMIHFPPLVGYKKYPGFDFIVKKTLDEVKLLNLGKVHAIMVENNYDIPHKEFVDPEITAMMTILTYLVVNNTKLPVGINVLWNDYRSALGICAVTGAKFIRIPAYVDTVKTNYGVMKACSKNAVKYRKKLNLENRVAILADVQVKHSVMVNKNKPLSQSIRESIQNSADAIIITGKWTGDEPKINDLEIAKRYCRNIPILIGSGSSPSNLQTLFKYANGIIVGTNIMKNGKVNKILLGKYMKSYNRLF</sequence>
<dbReference type="PIRSF" id="PIRSF005956">
    <property type="entry name" value="BtpA"/>
    <property type="match status" value="1"/>
</dbReference>
<evidence type="ECO:0008006" key="4">
    <source>
        <dbReference type="Google" id="ProtNLM"/>
    </source>
</evidence>
<dbReference type="PANTHER" id="PTHR21381">
    <property type="entry name" value="ZGC:162297"/>
    <property type="match status" value="1"/>
</dbReference>
<gene>
    <name evidence="2" type="ORF">A2Z67_01275</name>
</gene>
<comment type="similarity">
    <text evidence="1">Belongs to the BtpA family.</text>
</comment>
<dbReference type="InterPro" id="IPR005137">
    <property type="entry name" value="BtpA"/>
</dbReference>
<dbReference type="PANTHER" id="PTHR21381:SF3">
    <property type="entry name" value="SGC REGION PROTEIN SGCQ-RELATED"/>
    <property type="match status" value="1"/>
</dbReference>